<protein>
    <recommendedName>
        <fullName evidence="3">VTT domain-containing protein</fullName>
    </recommendedName>
</protein>
<feature type="transmembrane region" description="Helical" evidence="2">
    <location>
        <begin position="135"/>
        <end position="154"/>
    </location>
</feature>
<keyword evidence="2" id="KW-1133">Transmembrane helix</keyword>
<evidence type="ECO:0000256" key="2">
    <source>
        <dbReference type="SAM" id="Phobius"/>
    </source>
</evidence>
<name>A0A1E5G4S4_9FIRM</name>
<reference evidence="4 5" key="1">
    <citation type="submission" date="2016-09" db="EMBL/GenBank/DDBJ databases">
        <title>Draft genome sequence for the type strain of Desulfuribacillus alkaliarsenatis AHT28, an obligately anaerobic, sulfidogenic bacterium isolated from Russian soda lake sediments.</title>
        <authorList>
            <person name="Abin C.A."/>
            <person name="Hollibaugh J.T."/>
        </authorList>
    </citation>
    <scope>NUCLEOTIDE SEQUENCE [LARGE SCALE GENOMIC DNA]</scope>
    <source>
        <strain evidence="4 5">AHT28</strain>
    </source>
</reference>
<dbReference type="AlphaFoldDB" id="A0A1E5G4S4"/>
<gene>
    <name evidence="4" type="ORF">BHF68_00280</name>
</gene>
<dbReference type="InterPro" id="IPR032816">
    <property type="entry name" value="VTT_dom"/>
</dbReference>
<accession>A0A1E5G4S4</accession>
<comment type="caution">
    <text evidence="4">The sequence shown here is derived from an EMBL/GenBank/DDBJ whole genome shotgun (WGS) entry which is preliminary data.</text>
</comment>
<proteinExistence type="inferred from homology"/>
<keyword evidence="5" id="KW-1185">Reference proteome</keyword>
<dbReference type="Proteomes" id="UP000094296">
    <property type="component" value="Unassembled WGS sequence"/>
</dbReference>
<dbReference type="Pfam" id="PF09335">
    <property type="entry name" value="VTT_dom"/>
    <property type="match status" value="1"/>
</dbReference>
<evidence type="ECO:0000313" key="5">
    <source>
        <dbReference type="Proteomes" id="UP000094296"/>
    </source>
</evidence>
<feature type="transmembrane region" description="Helical" evidence="2">
    <location>
        <begin position="51"/>
        <end position="72"/>
    </location>
</feature>
<dbReference type="RefSeq" id="WP_069641655.1">
    <property type="nucleotide sequence ID" value="NZ_MIJE01000001.1"/>
</dbReference>
<dbReference type="InterPro" id="IPR051311">
    <property type="entry name" value="DedA_domain"/>
</dbReference>
<keyword evidence="2" id="KW-0472">Membrane</keyword>
<evidence type="ECO:0000259" key="3">
    <source>
        <dbReference type="Pfam" id="PF09335"/>
    </source>
</evidence>
<sequence length="203" mass="22885">MDATFISDYFYISYSAIFLSFYIALLGVPIPNEVLIMTGGFLAAITDMNPYYVFFLIYLALTVNATVLYMIGRVFGKVLIEKRINNLRFKSYITKAQKFSEKYGSYSASLCYFVPIVRHAVPFLLGANRYPYPIFALYSYTTALLWGLSLFLVGKFLSPYIQLVGQALNVVGIALGLIILAASALIIYIRKQKIKQAELSYSD</sequence>
<feature type="transmembrane region" description="Helical" evidence="2">
    <location>
        <begin position="166"/>
        <end position="189"/>
    </location>
</feature>
<dbReference type="PANTHER" id="PTHR42709:SF9">
    <property type="entry name" value="ALKALINE PHOSPHATASE LIKE PROTEIN"/>
    <property type="match status" value="1"/>
</dbReference>
<organism evidence="4 5">
    <name type="scientific">Desulfuribacillus alkaliarsenatis</name>
    <dbReference type="NCBI Taxonomy" id="766136"/>
    <lineage>
        <taxon>Bacteria</taxon>
        <taxon>Bacillati</taxon>
        <taxon>Bacillota</taxon>
        <taxon>Desulfuribacillia</taxon>
        <taxon>Desulfuribacillales</taxon>
        <taxon>Desulfuribacillaceae</taxon>
        <taxon>Desulfuribacillus</taxon>
    </lineage>
</organism>
<dbReference type="EMBL" id="MIJE01000001">
    <property type="protein sequence ID" value="OEF98163.1"/>
    <property type="molecule type" value="Genomic_DNA"/>
</dbReference>
<feature type="transmembrane region" description="Helical" evidence="2">
    <location>
        <begin position="12"/>
        <end position="31"/>
    </location>
</feature>
<dbReference type="OrthoDB" id="9782291at2"/>
<feature type="domain" description="VTT" evidence="3">
    <location>
        <begin position="30"/>
        <end position="155"/>
    </location>
</feature>
<comment type="similarity">
    <text evidence="1">Belongs to the DedA family.</text>
</comment>
<dbReference type="STRING" id="766136.BHF68_00280"/>
<dbReference type="PANTHER" id="PTHR42709">
    <property type="entry name" value="ALKALINE PHOSPHATASE LIKE PROTEIN"/>
    <property type="match status" value="1"/>
</dbReference>
<keyword evidence="2" id="KW-0812">Transmembrane</keyword>
<evidence type="ECO:0000313" key="4">
    <source>
        <dbReference type="EMBL" id="OEF98163.1"/>
    </source>
</evidence>
<dbReference type="GO" id="GO:0005886">
    <property type="term" value="C:plasma membrane"/>
    <property type="evidence" value="ECO:0007669"/>
    <property type="project" value="TreeGrafter"/>
</dbReference>
<evidence type="ECO:0000256" key="1">
    <source>
        <dbReference type="ARBA" id="ARBA00010792"/>
    </source>
</evidence>